<evidence type="ECO:0000256" key="7">
    <source>
        <dbReference type="ARBA" id="ARBA00022801"/>
    </source>
</evidence>
<dbReference type="OrthoDB" id="2975078at2759"/>
<dbReference type="EC" id="3.1.1.74" evidence="3 11"/>
<comment type="subcellular location">
    <subcellularLocation>
        <location evidence="1 11">Secreted</location>
    </subcellularLocation>
</comment>
<evidence type="ECO:0000256" key="1">
    <source>
        <dbReference type="ARBA" id="ARBA00004613"/>
    </source>
</evidence>
<dbReference type="PANTHER" id="PTHR48250:SF2">
    <property type="entry name" value="CUTINASE"/>
    <property type="match status" value="1"/>
</dbReference>
<comment type="similarity">
    <text evidence="2 11">Belongs to the cutinase family.</text>
</comment>
<comment type="function">
    <text evidence="11">Catalyzes the hydrolysis of complex carboxylic polyesters found in the cell wall of plants. Degrades cutin, a macromolecule that forms the structure of the plant cuticle.</text>
</comment>
<evidence type="ECO:0000256" key="9">
    <source>
        <dbReference type="ARBA" id="ARBA00034045"/>
    </source>
</evidence>
<keyword evidence="7 11" id="KW-0378">Hydrolase</keyword>
<dbReference type="PROSITE" id="PS00155">
    <property type="entry name" value="CUTINASE_1"/>
    <property type="match status" value="1"/>
</dbReference>
<dbReference type="InterPro" id="IPR000675">
    <property type="entry name" value="Cutinase/axe"/>
</dbReference>
<dbReference type="Gene3D" id="3.40.50.1820">
    <property type="entry name" value="alpha/beta hydrolase"/>
    <property type="match status" value="1"/>
</dbReference>
<comment type="caution">
    <text evidence="12">The sequence shown here is derived from an EMBL/GenBank/DDBJ whole genome shotgun (WGS) entry which is preliminary data.</text>
</comment>
<evidence type="ECO:0000256" key="3">
    <source>
        <dbReference type="ARBA" id="ARBA00013095"/>
    </source>
</evidence>
<evidence type="ECO:0000256" key="2">
    <source>
        <dbReference type="ARBA" id="ARBA00007534"/>
    </source>
</evidence>
<dbReference type="InterPro" id="IPR011150">
    <property type="entry name" value="Cutinase_monf"/>
</dbReference>
<keyword evidence="4 11" id="KW-0719">Serine esterase</keyword>
<dbReference type="GO" id="GO:0016052">
    <property type="term" value="P:carbohydrate catabolic process"/>
    <property type="evidence" value="ECO:0007669"/>
    <property type="project" value="TreeGrafter"/>
</dbReference>
<accession>A0A5N5DQT2</accession>
<name>A0A5N5DQT2_9PEZI</name>
<comment type="catalytic activity">
    <reaction evidence="9 11">
        <text>cutin + H2O = cutin monomers.</text>
        <dbReference type="EC" id="3.1.1.74"/>
    </reaction>
</comment>
<evidence type="ECO:0000313" key="12">
    <source>
        <dbReference type="EMBL" id="KAB2580316.1"/>
    </source>
</evidence>
<evidence type="ECO:0000256" key="4">
    <source>
        <dbReference type="ARBA" id="ARBA00022487"/>
    </source>
</evidence>
<feature type="signal peptide" evidence="11">
    <location>
        <begin position="1"/>
        <end position="21"/>
    </location>
</feature>
<keyword evidence="13" id="KW-1185">Reference proteome</keyword>
<gene>
    <name evidence="12" type="primary">cutA_1</name>
    <name evidence="12" type="ORF">DBV05_g1233</name>
</gene>
<evidence type="ECO:0000256" key="8">
    <source>
        <dbReference type="ARBA" id="ARBA00023157"/>
    </source>
</evidence>
<dbReference type="AlphaFoldDB" id="A0A5N5DQT2"/>
<dbReference type="SUPFAM" id="SSF53474">
    <property type="entry name" value="alpha/beta-Hydrolases"/>
    <property type="match status" value="1"/>
</dbReference>
<dbReference type="PANTHER" id="PTHR48250">
    <property type="entry name" value="CUTINASE 2-RELATED"/>
    <property type="match status" value="1"/>
</dbReference>
<dbReference type="GO" id="GO:0005576">
    <property type="term" value="C:extracellular region"/>
    <property type="evidence" value="ECO:0007669"/>
    <property type="project" value="UniProtKB-SubCell"/>
</dbReference>
<evidence type="ECO:0000256" key="5">
    <source>
        <dbReference type="ARBA" id="ARBA00022525"/>
    </source>
</evidence>
<keyword evidence="5 11" id="KW-0964">Secreted</keyword>
<dbReference type="PRINTS" id="PR00129">
    <property type="entry name" value="CUTINASE"/>
</dbReference>
<sequence>MKSTTALLAATLSSLTLLTTSSPVPAPSPQLSLGGTQNGVTSGTATCKPVTLIFARGTFELSNMGSVVGPSLASDLGKAIGTEKLTVQGVNYAADVAGIFAEITGGAGTAAMLAEAKQALSKCPQTQLVLSGYSQGAMLVHNTIGKMQAAEKERIVAAVTFGDPFKSVKLDGVGAERFKTFCATVMRKSADDFTSC</sequence>
<keyword evidence="8 10" id="KW-1015">Disulfide bond</keyword>
<dbReference type="Proteomes" id="UP000325902">
    <property type="component" value="Unassembled WGS sequence"/>
</dbReference>
<keyword evidence="6 11" id="KW-0732">Signal</keyword>
<proteinExistence type="inferred from homology"/>
<evidence type="ECO:0000256" key="11">
    <source>
        <dbReference type="RuleBase" id="RU361263"/>
    </source>
</evidence>
<feature type="chain" id="PRO_5031588946" description="Cutinase" evidence="11">
    <location>
        <begin position="22"/>
        <end position="196"/>
    </location>
</feature>
<feature type="disulfide bond" evidence="10">
    <location>
        <begin position="47"/>
        <end position="123"/>
    </location>
</feature>
<evidence type="ECO:0000256" key="10">
    <source>
        <dbReference type="PIRSR" id="PIRSR611150-2"/>
    </source>
</evidence>
<dbReference type="EMBL" id="VCHE01000004">
    <property type="protein sequence ID" value="KAB2580316.1"/>
    <property type="molecule type" value="Genomic_DNA"/>
</dbReference>
<reference evidence="12 13" key="1">
    <citation type="journal article" date="2019" name="Sci. Rep.">
        <title>A multi-omics analysis of the grapevine pathogen Lasiodiplodia theobromae reveals that temperature affects the expression of virulence- and pathogenicity-related genes.</title>
        <authorList>
            <person name="Felix C."/>
            <person name="Meneses R."/>
            <person name="Goncalves M.F.M."/>
            <person name="Tilleman L."/>
            <person name="Duarte A.S."/>
            <person name="Jorrin-Novo J.V."/>
            <person name="Van de Peer Y."/>
            <person name="Deforce D."/>
            <person name="Van Nieuwerburgh F."/>
            <person name="Esteves A.C."/>
            <person name="Alves A."/>
        </authorList>
    </citation>
    <scope>NUCLEOTIDE SEQUENCE [LARGE SCALE GENOMIC DNA]</scope>
    <source>
        <strain evidence="12 13">LA-SOL3</strain>
    </source>
</reference>
<organism evidence="12 13">
    <name type="scientific">Lasiodiplodia theobromae</name>
    <dbReference type="NCBI Taxonomy" id="45133"/>
    <lineage>
        <taxon>Eukaryota</taxon>
        <taxon>Fungi</taxon>
        <taxon>Dikarya</taxon>
        <taxon>Ascomycota</taxon>
        <taxon>Pezizomycotina</taxon>
        <taxon>Dothideomycetes</taxon>
        <taxon>Dothideomycetes incertae sedis</taxon>
        <taxon>Botryosphaeriales</taxon>
        <taxon>Botryosphaeriaceae</taxon>
        <taxon>Lasiodiplodia</taxon>
    </lineage>
</organism>
<dbReference type="InterPro" id="IPR043580">
    <property type="entry name" value="CUTINASE_1"/>
</dbReference>
<evidence type="ECO:0000313" key="13">
    <source>
        <dbReference type="Proteomes" id="UP000325902"/>
    </source>
</evidence>
<evidence type="ECO:0000256" key="6">
    <source>
        <dbReference type="ARBA" id="ARBA00022729"/>
    </source>
</evidence>
<dbReference type="Pfam" id="PF01083">
    <property type="entry name" value="Cutinase"/>
    <property type="match status" value="1"/>
</dbReference>
<dbReference type="SMART" id="SM01110">
    <property type="entry name" value="Cutinase"/>
    <property type="match status" value="1"/>
</dbReference>
<protein>
    <recommendedName>
        <fullName evidence="3 11">Cutinase</fullName>
        <ecNumber evidence="3 11">3.1.1.74</ecNumber>
    </recommendedName>
</protein>
<dbReference type="GO" id="GO:0050525">
    <property type="term" value="F:cutinase activity"/>
    <property type="evidence" value="ECO:0007669"/>
    <property type="project" value="UniProtKB-UniRule"/>
</dbReference>
<dbReference type="InterPro" id="IPR029058">
    <property type="entry name" value="AB_hydrolase_fold"/>
</dbReference>